<feature type="compositionally biased region" description="Low complexity" evidence="3">
    <location>
        <begin position="772"/>
        <end position="800"/>
    </location>
</feature>
<dbReference type="Pfam" id="PF00023">
    <property type="entry name" value="Ank"/>
    <property type="match status" value="1"/>
</dbReference>
<dbReference type="PROSITE" id="PS50297">
    <property type="entry name" value="ANK_REP_REGION"/>
    <property type="match status" value="2"/>
</dbReference>
<proteinExistence type="inferred from homology"/>
<sequence length="2988" mass="321601">MDPSRHREYIASNEERSRLHTSAAYYSRDIPDVAAHRYYGSSTAAVQPTTHPPPPPPGGPARSHSNTRISCDCTTTPSGARITCNNCRLNPNGDMWPSASSTSSSSNSGPAANEYHMHREYRQMTTSEATMRTGMRQSSMYMHQQQQQPPPAPPPASNPAAQHMPAGLMQHPGGHPPPPPTSSQSIMQTHTISRTNYWPQNPSSTSQHYGEEHIHGPGPGPGHHPHAHHQQQQQHAAVVPPPHQATTTQTQIDSSITRRPAANALGPNGAPLDAGNMYGQYKSVSHPSHSGSSYPAQQPAPPQPSSTNPVHHQQQQHQPQQRVSAIGGGSSGQTPPIIGASNSHYITKEQRVYQTKYSSTTTTTKIAYNATATSTAVYDSHHPQHVGSANKTSSASLPIDHHVINPSNLPNSKEQHPSPNYARKCPQMYTPETAAEQSTVHQHHHHHHNLYMTTPQFSSDKFSRASPQQLPTSDYTKLRESPSGAGGASPYMVSSGDNKYSHIPPSPSSSHLRESPQFVSSPQAPPRNANAYYNNSNPPNHHHHQHPPPPAAASSKVHPPEMSPIIMKQSPHPHYQYSRSPLQPPPSAAALPPSASHSQLHQMPGNKMSSNAPAAGGGLAAPPPPPGNPPPLSSSQRYLMDNVKREDLEIYESSPQHQARGSTVGGAAAAGSAGIYINPYNTPPPTGGDSCCKEVTASSPYTIVGSATPNYRVESPQFYGTKYGKMSTTTGSEKHAALLQQNTPPPSRAPSQRGGHPGGQPAAYYYDGNPHSAPSPAAATAASPSPSSALLASSTTTSQTHIHHTEYVTTTIQGPAGHAMPPQSSYPPSQPMGQHHQAAGLRNTEMLPYERAMPPLQNHAQPPAGMKHGGHTSTMVPVQQNVSSVPSSQHHNASKIPVNPVGGGSSKNKPNYRELITRQLAMRNATSEEELNLQIIKKTLNVDSQNIRVPPGGPAGNVAQSNLAPNARGVIGGPAALHQPPAIVGGPPAGVPLLQPQPSNLPLQNSKLASHHTTTAAAAVPRPAEPSRIFIKQEDDKPSSSSSSAAPSSGPTTTTSPLDLSMRTVKTKADSTEYKYQQRRSTPNLSNVASSSVGGGYTLPRVDSTPVFSVHAFEPGAPTSVVDITGSGRRPSPHSSRHNSLERSSRNYTPPTQPSPQNSRHNSLERSRNYTPPSQPRDIVMTPTHSNSVSPIGSSSSTYPHPAERHSSSPYTPRRSVGEINPTMTAPGSPHIKTGSSTSTLSSMYDPAAPSSCIIKAAPKTERDLPRHTIPQARPSVLETNPYAASVIKTEPTKRMPLEGGSLTVSASPSSSASSSTTHHTLAAVERLPPDTSIMPLPLKSSYGLSSKPSAIMAPKQDSPSPVNTSQGCERNPNFRKRHIQEYSHQMSASGEPMIKQSRYLDSNTSPGVGHTMASKPIIPMRPADISVIAVNESNQHELLAERNLGSGGVIATAASIAKNQAPVIVNNFNHCNSKTLPPPIATADSSGAVVCKQEPLTPTGMADASLTPKLETAIAQQPPSQPRIRTKAELKGFTFNPPPPTVDVKPSEPPSPTAPVAAAAAAEVVVNIKQESPPPEVTPTSTPVKIKVEEPESTVMEEIEAIPGLEDDFSGKNLLDFGWSNTCNNFVEQLITRPAKKSIMPGLVNKAITTPAAVPKESCVDNAATASNDAGKAKLNNYSNIESAADTTTTRSSFPHFDGGIDSGMKSSSVNQDPLNSPSSSTAGMMHKKLNKLGREKKRYQQEKRLAERLQSNKDSSSETEDELDKRKTERLKKPLMKAKNKLKSKTNSNASNNDNNSSSTQVNDKNQFSDCGSDSSSSEESEEKEKSKMPPTTVAAKKEISMKVNNVQDIKGCEKKSIKEEEDDKQQNKDLAKSKTTEKQEKGSKKDIKVEKEDKTKDNKKSPGKSTESETKKPADSGSPSSSSSSSAAASSASSSSSSSESDNAKDKETKEKTKTTTNASSNKKSNEISSKTIGKFKISLNTMTRSKRKKEMEAQMANSKVLRNDKIIRNSTSKIKRKYVRKYVNNVNSYQESGGLTRESGVIKSARLKAKLERKVLALNHLKGKDKGKVNNNNNNNNKLKASTTATPKEVQNAQTVTPPTKGAKTENLHDPNVLELYRFKRALKVPPSLISIKHPAAHKIAASLPDLERHASALDAYAKKKKKINLKSHKNDKNGSGKSKTTNEKEGPASGGQQKDDEPRSIIDLLHSRVTKASGLNVSNKSTTTTASKTAASAAANSTTPKTSSTTSTSLSCVIGKNYANSSNNCGMFSETSQTTESSELQMLPPIKPSSDEDDDDDNESATSGKKRHFSIFETTVLPTKTRTESKMQQKRENIREIFVGDDRPASAPPEMTQAPDNGGSGGGGGIEKMTYEQTYEQFLQQMNIVISSDKTGRFSRTAGARKLLLPTTTNSQNANSNNSTSLNIKQEEVDTESTSVMDPDELKDDQKSETTHTIRKKRGKYLRRKGSSGFDYIRKKKKPSSSSVSNAMHNHNSSHNSAYHNFSIKNEKMEADEYENKVKTEDDVSREIQKWVLNKGVGQSTMHKAARQGYIDVVVYCLERMNMNPDQKDNAGYTPLHEACTNGWLDIARVLLQYGANHSAAAHSGIRPLHEASENDHEEIVRLLLAYGADPLLATYSGQTPLMLASSTTMRDILNNHLIDVQSMGPERKPWKFNGPWEIYDPSECGYNVFEGAPNPLCDTSRAPFLRKGSSSSTSLATNNQMMQNKKQIVLNNTAATTANKNSTLDAATTNSNNSQQVVVQNGPTKSENNNSTSTVNSCSGSGSSTSNNTEALKATGGGGISEASHHHKGETTTKTVMDKCAVVLDKIDHFNTVQMKSAVGGSSSSSGSNNNTKSEILVENSDSDGEMFEFEEADILLPPLYLLKDEGTTDKWVLLSDLCNLLKVKSKDTLLNKIYPQSSSAASAHKSLMRELKMSDFLEKATCLQLLCAGEKLNICASKVVLIKYNENVRNLLGVKTILMKF</sequence>
<dbReference type="InterPro" id="IPR036770">
    <property type="entry name" value="Ankyrin_rpt-contain_sf"/>
</dbReference>
<feature type="compositionally biased region" description="Low complexity" evidence="3">
    <location>
        <begin position="2223"/>
        <end position="2254"/>
    </location>
</feature>
<dbReference type="SMART" id="SM00248">
    <property type="entry name" value="ANK"/>
    <property type="match status" value="3"/>
</dbReference>
<protein>
    <submittedName>
        <fullName evidence="4">Uncharacterized protein</fullName>
    </submittedName>
</protein>
<evidence type="ECO:0000256" key="1">
    <source>
        <dbReference type="ARBA" id="ARBA00034703"/>
    </source>
</evidence>
<dbReference type="Gene3D" id="1.25.40.20">
    <property type="entry name" value="Ankyrin repeat-containing domain"/>
    <property type="match status" value="1"/>
</dbReference>
<dbReference type="PANTHER" id="PTHR24117:SF9">
    <property type="entry name" value="BCL-6 COREPRESSOR PCGF1 BINDING DOMAIN-CONTAINING PROTEIN"/>
    <property type="match status" value="1"/>
</dbReference>
<feature type="compositionally biased region" description="Pro residues" evidence="3">
    <location>
        <begin position="148"/>
        <end position="157"/>
    </location>
</feature>
<feature type="compositionally biased region" description="Polar residues" evidence="3">
    <location>
        <begin position="1358"/>
        <end position="1369"/>
    </location>
</feature>
<feature type="compositionally biased region" description="Low complexity" evidence="3">
    <location>
        <begin position="1787"/>
        <end position="1801"/>
    </location>
</feature>
<feature type="region of interest" description="Disordered" evidence="3">
    <location>
        <begin position="884"/>
        <end position="908"/>
    </location>
</feature>
<feature type="region of interest" description="Disordered" evidence="3">
    <location>
        <begin position="1002"/>
        <end position="1092"/>
    </location>
</feature>
<feature type="region of interest" description="Disordered" evidence="3">
    <location>
        <begin position="458"/>
        <end position="636"/>
    </location>
</feature>
<name>A0A1I8MLB3_MUSDO</name>
<feature type="compositionally biased region" description="Pro residues" evidence="3">
    <location>
        <begin position="621"/>
        <end position="632"/>
    </location>
</feature>
<evidence type="ECO:0000256" key="3">
    <source>
        <dbReference type="SAM" id="MobiDB-lite"/>
    </source>
</evidence>
<feature type="compositionally biased region" description="Low complexity" evidence="3">
    <location>
        <begin position="2485"/>
        <end position="2505"/>
    </location>
</feature>
<dbReference type="Pfam" id="PF12796">
    <property type="entry name" value="Ank_2"/>
    <property type="match status" value="1"/>
</dbReference>
<feature type="region of interest" description="Disordered" evidence="3">
    <location>
        <begin position="1295"/>
        <end position="1372"/>
    </location>
</feature>
<feature type="compositionally biased region" description="Low complexity" evidence="3">
    <location>
        <begin position="230"/>
        <end position="272"/>
    </location>
</feature>
<feature type="compositionally biased region" description="Low complexity" evidence="3">
    <location>
        <begin position="1958"/>
        <end position="1974"/>
    </location>
</feature>
<feature type="compositionally biased region" description="Low complexity" evidence="3">
    <location>
        <begin position="311"/>
        <end position="321"/>
    </location>
</feature>
<feature type="compositionally biased region" description="Polar residues" evidence="3">
    <location>
        <begin position="2082"/>
        <end position="2102"/>
    </location>
</feature>
<feature type="compositionally biased region" description="Basic and acidic residues" evidence="3">
    <location>
        <begin position="1945"/>
        <end position="1957"/>
    </location>
</feature>
<dbReference type="VEuPathDB" id="VectorBase:MDOA006136"/>
<feature type="region of interest" description="Disordered" evidence="3">
    <location>
        <begin position="2166"/>
        <end position="2203"/>
    </location>
</feature>
<feature type="region of interest" description="Disordered" evidence="3">
    <location>
        <begin position="1687"/>
        <end position="1727"/>
    </location>
</feature>
<feature type="region of interest" description="Disordered" evidence="3">
    <location>
        <begin position="813"/>
        <end position="839"/>
    </location>
</feature>
<feature type="compositionally biased region" description="Polar residues" evidence="3">
    <location>
        <begin position="1146"/>
        <end position="1161"/>
    </location>
</feature>
<dbReference type="GO" id="GO:0005634">
    <property type="term" value="C:nucleus"/>
    <property type="evidence" value="ECO:0007669"/>
    <property type="project" value="TreeGrafter"/>
</dbReference>
<feature type="region of interest" description="Disordered" evidence="3">
    <location>
        <begin position="2266"/>
        <end position="2313"/>
    </location>
</feature>
<feature type="compositionally biased region" description="Polar residues" evidence="3">
    <location>
        <begin position="1079"/>
        <end position="1092"/>
    </location>
</feature>
<feature type="compositionally biased region" description="Low complexity" evidence="3">
    <location>
        <begin position="283"/>
        <end position="297"/>
    </location>
</feature>
<feature type="region of interest" description="Disordered" evidence="3">
    <location>
        <begin position="2346"/>
        <end position="2371"/>
    </location>
</feature>
<dbReference type="SUPFAM" id="SSF48403">
    <property type="entry name" value="Ankyrin repeat"/>
    <property type="match status" value="1"/>
</dbReference>
<accession>A0A1I8MLB3</accession>
<feature type="region of interest" description="Disordered" evidence="3">
    <location>
        <begin position="1533"/>
        <end position="1555"/>
    </location>
</feature>
<feature type="region of interest" description="Disordered" evidence="3">
    <location>
        <begin position="41"/>
        <end position="66"/>
    </location>
</feature>
<feature type="region of interest" description="Disordered" evidence="3">
    <location>
        <begin position="2218"/>
        <end position="2254"/>
    </location>
</feature>
<feature type="compositionally biased region" description="Basic and acidic residues" evidence="3">
    <location>
        <begin position="2173"/>
        <end position="2191"/>
    </location>
</feature>
<dbReference type="eggNOG" id="ENOG502RZ5N">
    <property type="taxonomic scope" value="Eukaryota"/>
</dbReference>
<dbReference type="InterPro" id="IPR002110">
    <property type="entry name" value="Ankyrin_rpt"/>
</dbReference>
<feature type="compositionally biased region" description="Basic residues" evidence="3">
    <location>
        <begin position="1770"/>
        <end position="1786"/>
    </location>
</feature>
<feature type="region of interest" description="Disordered" evidence="3">
    <location>
        <begin position="2068"/>
        <end position="2112"/>
    </location>
</feature>
<feature type="compositionally biased region" description="Polar residues" evidence="3">
    <location>
        <begin position="1706"/>
        <end position="1724"/>
    </location>
</feature>
<feature type="compositionally biased region" description="Polar residues" evidence="3">
    <location>
        <begin position="458"/>
        <end position="475"/>
    </location>
</feature>
<feature type="region of interest" description="Disordered" evidence="3">
    <location>
        <begin position="2750"/>
        <end position="2818"/>
    </location>
</feature>
<feature type="region of interest" description="Disordered" evidence="3">
    <location>
        <begin position="1117"/>
        <end position="1244"/>
    </location>
</feature>
<feature type="compositionally biased region" description="Low complexity" evidence="3">
    <location>
        <begin position="1302"/>
        <end position="1325"/>
    </location>
</feature>
<evidence type="ECO:0000256" key="2">
    <source>
        <dbReference type="PROSITE-ProRule" id="PRU00023"/>
    </source>
</evidence>
<feature type="compositionally biased region" description="Pro residues" evidence="3">
    <location>
        <begin position="50"/>
        <end position="59"/>
    </location>
</feature>
<dbReference type="RefSeq" id="XP_011291296.2">
    <property type="nucleotide sequence ID" value="XM_011292994.3"/>
</dbReference>
<dbReference type="EnsemblMetazoa" id="MDOA006136-RB">
    <property type="protein sequence ID" value="MDOA006136-PB"/>
    <property type="gene ID" value="MDOA006136"/>
</dbReference>
<dbReference type="OrthoDB" id="3666223at2759"/>
<feature type="repeat" description="ANK" evidence="2">
    <location>
        <begin position="2576"/>
        <end position="2608"/>
    </location>
</feature>
<feature type="compositionally biased region" description="Low complexity" evidence="3">
    <location>
        <begin position="526"/>
        <end position="539"/>
    </location>
</feature>
<feature type="compositionally biased region" description="Polar residues" evidence="3">
    <location>
        <begin position="387"/>
        <end position="396"/>
    </location>
</feature>
<feature type="compositionally biased region" description="Polar residues" evidence="3">
    <location>
        <begin position="1802"/>
        <end position="1816"/>
    </location>
</feature>
<dbReference type="GO" id="GO:0003714">
    <property type="term" value="F:transcription corepressor activity"/>
    <property type="evidence" value="ECO:0007669"/>
    <property type="project" value="TreeGrafter"/>
</dbReference>
<feature type="compositionally biased region" description="Low complexity" evidence="3">
    <location>
        <begin position="588"/>
        <end position="600"/>
    </location>
</feature>
<dbReference type="VEuPathDB" id="VectorBase:MDOMA2_014528"/>
<organism evidence="4">
    <name type="scientific">Musca domestica</name>
    <name type="common">House fly</name>
    <dbReference type="NCBI Taxonomy" id="7370"/>
    <lineage>
        <taxon>Eukaryota</taxon>
        <taxon>Metazoa</taxon>
        <taxon>Ecdysozoa</taxon>
        <taxon>Arthropoda</taxon>
        <taxon>Hexapoda</taxon>
        <taxon>Insecta</taxon>
        <taxon>Pterygota</taxon>
        <taxon>Neoptera</taxon>
        <taxon>Endopterygota</taxon>
        <taxon>Diptera</taxon>
        <taxon>Brachycera</taxon>
        <taxon>Muscomorpha</taxon>
        <taxon>Muscoidea</taxon>
        <taxon>Muscidae</taxon>
        <taxon>Musca</taxon>
    </lineage>
</organism>
<feature type="region of interest" description="Disordered" evidence="3">
    <location>
        <begin position="1745"/>
        <end position="1975"/>
    </location>
</feature>
<dbReference type="InterPro" id="IPR047144">
    <property type="entry name" value="BCOR-like"/>
</dbReference>
<feature type="region of interest" description="Disordered" evidence="3">
    <location>
        <begin position="740"/>
        <end position="801"/>
    </location>
</feature>
<evidence type="ECO:0000313" key="4">
    <source>
        <dbReference type="EnsemblMetazoa" id="MDOA006136-PC"/>
    </source>
</evidence>
<feature type="compositionally biased region" description="Pro residues" evidence="3">
    <location>
        <begin position="1537"/>
        <end position="1554"/>
    </location>
</feature>
<dbReference type="GO" id="GO:0000122">
    <property type="term" value="P:negative regulation of transcription by RNA polymerase II"/>
    <property type="evidence" value="ECO:0007669"/>
    <property type="project" value="TreeGrafter"/>
</dbReference>
<feature type="compositionally biased region" description="Low complexity" evidence="3">
    <location>
        <begin position="1919"/>
        <end position="1944"/>
    </location>
</feature>
<feature type="compositionally biased region" description="Low complexity" evidence="3">
    <location>
        <begin position="1186"/>
        <end position="1197"/>
    </location>
</feature>
<feature type="compositionally biased region" description="Low complexity" evidence="3">
    <location>
        <begin position="2756"/>
        <end position="2796"/>
    </location>
</feature>
<feature type="compositionally biased region" description="Low complexity" evidence="3">
    <location>
        <begin position="2274"/>
        <end position="2284"/>
    </location>
</feature>
<dbReference type="PANTHER" id="PTHR24117">
    <property type="entry name" value="AGAP007537-PB"/>
    <property type="match status" value="1"/>
</dbReference>
<feature type="compositionally biased region" description="Polar residues" evidence="3">
    <location>
        <begin position="1234"/>
        <end position="1243"/>
    </location>
</feature>
<feature type="compositionally biased region" description="Basic and acidic residues" evidence="3">
    <location>
        <begin position="1853"/>
        <end position="1917"/>
    </location>
</feature>
<reference evidence="4" key="1">
    <citation type="submission" date="2020-05" db="UniProtKB">
        <authorList>
            <consortium name="EnsemblMetazoa"/>
        </authorList>
    </citation>
    <scope>IDENTIFICATION</scope>
    <source>
        <strain evidence="4">Aabys</strain>
    </source>
</reference>
<feature type="compositionally biased region" description="Low complexity" evidence="3">
    <location>
        <begin position="2412"/>
        <end position="2428"/>
    </location>
</feature>
<feature type="compositionally biased region" description="Low complexity" evidence="3">
    <location>
        <begin position="1039"/>
        <end position="1057"/>
    </location>
</feature>
<dbReference type="PROSITE" id="PS50088">
    <property type="entry name" value="ANK_REPEAT"/>
    <property type="match status" value="2"/>
</dbReference>
<feature type="region of interest" description="Disordered" evidence="3">
    <location>
        <begin position="2477"/>
        <end position="2505"/>
    </location>
</feature>
<comment type="similarity">
    <text evidence="1">Belongs to the BCOR family.</text>
</comment>
<dbReference type="CDD" id="cd14259">
    <property type="entry name" value="PUFD_like"/>
    <property type="match status" value="1"/>
</dbReference>
<feature type="compositionally biased region" description="Polar residues" evidence="3">
    <location>
        <begin position="182"/>
        <end position="208"/>
    </location>
</feature>
<dbReference type="KEGG" id="mde:101891635"/>
<feature type="region of interest" description="Disordered" evidence="3">
    <location>
        <begin position="2411"/>
        <end position="2464"/>
    </location>
</feature>
<feature type="region of interest" description="Disordered" evidence="3">
    <location>
        <begin position="381"/>
        <end position="425"/>
    </location>
</feature>
<feature type="region of interest" description="Disordered" evidence="3">
    <location>
        <begin position="137"/>
        <end position="340"/>
    </location>
</feature>
<feature type="repeat" description="ANK" evidence="2">
    <location>
        <begin position="2609"/>
        <end position="2641"/>
    </location>
</feature>
<dbReference type="STRING" id="7370.A0A1I8MLB3"/>
<gene>
    <name evidence="4" type="primary">101891635</name>
</gene>
<keyword evidence="2" id="KW-0040">ANK repeat</keyword>
<dbReference type="EnsemblMetazoa" id="MDOA006136-RC">
    <property type="protein sequence ID" value="MDOA006136-PC"/>
    <property type="gene ID" value="MDOA006136"/>
</dbReference>